<evidence type="ECO:0000313" key="11">
    <source>
        <dbReference type="Proteomes" id="UP000266196"/>
    </source>
</evidence>
<dbReference type="Pfam" id="PF13359">
    <property type="entry name" value="DDE_Tnp_4"/>
    <property type="match status" value="1"/>
</dbReference>
<keyword evidence="2" id="KW-0479">Metal-binding</keyword>
<dbReference type="EMBL" id="QUTE01007889">
    <property type="protein sequence ID" value="RHZ27284.1"/>
    <property type="molecule type" value="Genomic_DNA"/>
</dbReference>
<name>A0A397BU80_APHAT</name>
<dbReference type="InterPro" id="IPR027806">
    <property type="entry name" value="HARBI1_dom"/>
</dbReference>
<dbReference type="Proteomes" id="UP000265716">
    <property type="component" value="Unassembled WGS sequence"/>
</dbReference>
<dbReference type="Proteomes" id="UP000283543">
    <property type="component" value="Unassembled WGS sequence"/>
</dbReference>
<dbReference type="GO" id="GO:0046872">
    <property type="term" value="F:metal ion binding"/>
    <property type="evidence" value="ECO:0007669"/>
    <property type="project" value="UniProtKB-KW"/>
</dbReference>
<evidence type="ECO:0000313" key="13">
    <source>
        <dbReference type="Proteomes" id="UP000266643"/>
    </source>
</evidence>
<accession>A0A397BU80</accession>
<evidence type="ECO:0000259" key="3">
    <source>
        <dbReference type="Pfam" id="PF13359"/>
    </source>
</evidence>
<dbReference type="EMBL" id="QUTB01003558">
    <property type="protein sequence ID" value="RHY67293.1"/>
    <property type="molecule type" value="Genomic_DNA"/>
</dbReference>
<gene>
    <name evidence="4" type="ORF">DYB25_011205</name>
    <name evidence="9" type="ORF">DYB26_009127</name>
    <name evidence="5" type="ORF">DYB30_009509</name>
    <name evidence="8" type="ORF">DYB31_009898</name>
    <name evidence="6" type="ORF">DYB34_011427</name>
    <name evidence="7" type="ORF">DYB38_013054</name>
</gene>
<sequence>MTLTNFTPSEFNLLWSDVRQHVFKHWNVGSGRKCEVTTRDMLLMLITTLKHCGTWDIVAQTFRQPVATFEKRVMGYLEVLHPYLMRTYVHSMATKWTMKEMAASGCRFQNFPHARYATDVTFQQTNVPAASYGEKKLFFSGKHHIYGHKVEVSVLPNGLAINCTSYHKGIVSDKAIFDENMEFYRTNLAKTPSELAMTDSGNIAGRQEQ</sequence>
<dbReference type="EMBL" id="QUTC01002618">
    <property type="protein sequence ID" value="RHY73485.1"/>
    <property type="molecule type" value="Genomic_DNA"/>
</dbReference>
<dbReference type="EMBL" id="QUTD01006048">
    <property type="protein sequence ID" value="RHY57869.1"/>
    <property type="molecule type" value="Genomic_DNA"/>
</dbReference>
<evidence type="ECO:0000256" key="2">
    <source>
        <dbReference type="ARBA" id="ARBA00022723"/>
    </source>
</evidence>
<evidence type="ECO:0000313" key="7">
    <source>
        <dbReference type="EMBL" id="RHY73485.1"/>
    </source>
</evidence>
<evidence type="ECO:0000313" key="9">
    <source>
        <dbReference type="EMBL" id="RHZ34741.1"/>
    </source>
</evidence>
<dbReference type="Proteomes" id="UP000286510">
    <property type="component" value="Unassembled WGS sequence"/>
</dbReference>
<dbReference type="EMBL" id="QUTA01002308">
    <property type="protein sequence ID" value="RHY27691.1"/>
    <property type="molecule type" value="Genomic_DNA"/>
</dbReference>
<proteinExistence type="predicted"/>
<dbReference type="Proteomes" id="UP000266239">
    <property type="component" value="Unassembled WGS sequence"/>
</dbReference>
<evidence type="ECO:0000256" key="1">
    <source>
        <dbReference type="ARBA" id="ARBA00001968"/>
    </source>
</evidence>
<evidence type="ECO:0000313" key="8">
    <source>
        <dbReference type="EMBL" id="RHZ27284.1"/>
    </source>
</evidence>
<organism evidence="4 12">
    <name type="scientific">Aphanomyces astaci</name>
    <name type="common">Crayfish plague agent</name>
    <dbReference type="NCBI Taxonomy" id="112090"/>
    <lineage>
        <taxon>Eukaryota</taxon>
        <taxon>Sar</taxon>
        <taxon>Stramenopiles</taxon>
        <taxon>Oomycota</taxon>
        <taxon>Saprolegniomycetes</taxon>
        <taxon>Saprolegniales</taxon>
        <taxon>Verrucalvaceae</taxon>
        <taxon>Aphanomyces</taxon>
    </lineage>
</organism>
<evidence type="ECO:0000313" key="14">
    <source>
        <dbReference type="Proteomes" id="UP000283543"/>
    </source>
</evidence>
<dbReference type="EMBL" id="QUTF01009624">
    <property type="protein sequence ID" value="RHZ34741.1"/>
    <property type="molecule type" value="Genomic_DNA"/>
</dbReference>
<comment type="cofactor">
    <cofactor evidence="1">
        <name>a divalent metal cation</name>
        <dbReference type="ChEBI" id="CHEBI:60240"/>
    </cofactor>
</comment>
<dbReference type="AlphaFoldDB" id="A0A397BU80"/>
<evidence type="ECO:0000313" key="15">
    <source>
        <dbReference type="Proteomes" id="UP000286510"/>
    </source>
</evidence>
<reference evidence="10 11" key="1">
    <citation type="submission" date="2018-08" db="EMBL/GenBank/DDBJ databases">
        <title>Aphanomyces genome sequencing and annotation.</title>
        <authorList>
            <person name="Minardi D."/>
            <person name="Oidtmann B."/>
            <person name="Van Der Giezen M."/>
            <person name="Studholme D.J."/>
        </authorList>
    </citation>
    <scope>NUCLEOTIDE SEQUENCE [LARGE SCALE GENOMIC DNA]</scope>
    <source>
        <strain evidence="8 11">197901</strain>
        <strain evidence="5 13">D2</strain>
        <strain evidence="9 15">FDL457</strain>
        <strain evidence="7 10">SA</strain>
        <strain evidence="6 14">Si</strain>
        <strain evidence="4 12">Yx</strain>
    </source>
</reference>
<evidence type="ECO:0000313" key="10">
    <source>
        <dbReference type="Proteomes" id="UP000265716"/>
    </source>
</evidence>
<comment type="caution">
    <text evidence="4">The sequence shown here is derived from an EMBL/GenBank/DDBJ whole genome shotgun (WGS) entry which is preliminary data.</text>
</comment>
<dbReference type="Proteomes" id="UP000266196">
    <property type="component" value="Unassembled WGS sequence"/>
</dbReference>
<evidence type="ECO:0000313" key="12">
    <source>
        <dbReference type="Proteomes" id="UP000266239"/>
    </source>
</evidence>
<dbReference type="Proteomes" id="UP000266643">
    <property type="component" value="Unassembled WGS sequence"/>
</dbReference>
<evidence type="ECO:0000313" key="5">
    <source>
        <dbReference type="EMBL" id="RHY57869.1"/>
    </source>
</evidence>
<protein>
    <recommendedName>
        <fullName evidence="3">DDE Tnp4 domain-containing protein</fullName>
    </recommendedName>
</protein>
<feature type="domain" description="DDE Tnp4" evidence="3">
    <location>
        <begin position="124"/>
        <end position="201"/>
    </location>
</feature>
<evidence type="ECO:0000313" key="4">
    <source>
        <dbReference type="EMBL" id="RHY27691.1"/>
    </source>
</evidence>
<dbReference type="VEuPathDB" id="FungiDB:H257_18687"/>
<evidence type="ECO:0000313" key="6">
    <source>
        <dbReference type="EMBL" id="RHY67293.1"/>
    </source>
</evidence>